<keyword evidence="4 6" id="KW-1133">Transmembrane helix</keyword>
<evidence type="ECO:0000256" key="3">
    <source>
        <dbReference type="ARBA" id="ARBA00022692"/>
    </source>
</evidence>
<dbReference type="InterPro" id="IPR051068">
    <property type="entry name" value="MFS_Domain-Containing_Protein"/>
</dbReference>
<feature type="transmembrane region" description="Helical" evidence="6">
    <location>
        <begin position="276"/>
        <end position="296"/>
    </location>
</feature>
<dbReference type="GO" id="GO:0005765">
    <property type="term" value="C:lysosomal membrane"/>
    <property type="evidence" value="ECO:0007669"/>
    <property type="project" value="TreeGrafter"/>
</dbReference>
<sequence length="486" mass="55387">MDNYHTPWISVWYCIFIQFFFGLQGSVFYTSMWSYLSSLYPNITVSYYGWCVASFSLAQAISSPIFGLWSEKNTTLKIPTTIGLLFISIGNILYCFLTKLPIKELYFFAIFNRILCGIGEGSLSVIRAYIATACHDNDRSKAVTIGFGAYVLGLAFGPTIQLLFLPFFPINYVKNTFNINVYNAPAFTFSILSLIFIFGICIFNFPYNPKIIQPKKGKVVPSKCSESQEESLDYLPICVLIYTYVTQQSFASNDEVLASPFTIALYNWTTDEAIKYNGIIFTIAAFLSVIVYLLLAYDVFGRVDKRKVILIGLILFATHHLVSLPWSFYDGPLDFVPLKSNTTIEDFTYAGGCSRRYDWCVTTKRVPLTLYIFTMMISFGLAYPCVSSSVGTMYATLLGNRKQDFFQGILEFFGSLFRCMSPPILTVLFNATGYKYTMLIQFVLLLISIIFIIICWRRLKDKKYNNLYNNYSISPSRKNSNIVEFT</sequence>
<evidence type="ECO:0000256" key="1">
    <source>
        <dbReference type="ARBA" id="ARBA00004127"/>
    </source>
</evidence>
<feature type="transmembrane region" description="Helical" evidence="6">
    <location>
        <begin position="142"/>
        <end position="164"/>
    </location>
</feature>
<feature type="transmembrane region" description="Helical" evidence="6">
    <location>
        <begin position="308"/>
        <end position="329"/>
    </location>
</feature>
<evidence type="ECO:0000256" key="5">
    <source>
        <dbReference type="ARBA" id="ARBA00023136"/>
    </source>
</evidence>
<feature type="transmembrane region" description="Helical" evidence="6">
    <location>
        <begin position="436"/>
        <end position="456"/>
    </location>
</feature>
<dbReference type="WBParaSite" id="SSTP_0000014200.1">
    <property type="protein sequence ID" value="SSTP_0000014200.1"/>
    <property type="gene ID" value="SSTP_0000014200"/>
</dbReference>
<keyword evidence="8" id="KW-1185">Reference proteome</keyword>
<reference evidence="9" key="1">
    <citation type="submission" date="2015-08" db="UniProtKB">
        <authorList>
            <consortium name="WormBaseParasite"/>
        </authorList>
    </citation>
    <scope>IDENTIFICATION</scope>
</reference>
<feature type="domain" description="Major facilitator superfamily (MFS) profile" evidence="7">
    <location>
        <begin position="10"/>
        <end position="460"/>
    </location>
</feature>
<dbReference type="WBParaSite" id="TCONS_00010025.p1">
    <property type="protein sequence ID" value="TCONS_00010025.p1"/>
    <property type="gene ID" value="XLOC_007720"/>
</dbReference>
<feature type="transmembrane region" description="Helical" evidence="6">
    <location>
        <begin position="106"/>
        <end position="130"/>
    </location>
</feature>
<dbReference type="PANTHER" id="PTHR23510:SF3">
    <property type="entry name" value="MAJOR FACILITATOR SUPERFAMILY DOMAIN-CONTAINING PROTEIN 8"/>
    <property type="match status" value="1"/>
</dbReference>
<evidence type="ECO:0000256" key="6">
    <source>
        <dbReference type="SAM" id="Phobius"/>
    </source>
</evidence>
<evidence type="ECO:0000259" key="7">
    <source>
        <dbReference type="PROSITE" id="PS50850"/>
    </source>
</evidence>
<name>A0A0K0DSD1_STRER</name>
<dbReference type="AlphaFoldDB" id="A0A0K0DSD1"/>
<feature type="transmembrane region" description="Helical" evidence="6">
    <location>
        <begin position="184"/>
        <end position="207"/>
    </location>
</feature>
<proteinExistence type="predicted"/>
<dbReference type="Pfam" id="PF07690">
    <property type="entry name" value="MFS_1"/>
    <property type="match status" value="1"/>
</dbReference>
<dbReference type="GO" id="GO:0022857">
    <property type="term" value="F:transmembrane transporter activity"/>
    <property type="evidence" value="ECO:0007669"/>
    <property type="project" value="InterPro"/>
</dbReference>
<feature type="transmembrane region" description="Helical" evidence="6">
    <location>
        <begin position="12"/>
        <end position="35"/>
    </location>
</feature>
<keyword evidence="2" id="KW-0813">Transport</keyword>
<feature type="transmembrane region" description="Helical" evidence="6">
    <location>
        <begin position="371"/>
        <end position="397"/>
    </location>
</feature>
<keyword evidence="5 6" id="KW-0472">Membrane</keyword>
<accession>A0A0K0DSD1</accession>
<dbReference type="GO" id="GO:0012505">
    <property type="term" value="C:endomembrane system"/>
    <property type="evidence" value="ECO:0007669"/>
    <property type="project" value="UniProtKB-SubCell"/>
</dbReference>
<evidence type="ECO:0000256" key="2">
    <source>
        <dbReference type="ARBA" id="ARBA00022448"/>
    </source>
</evidence>
<dbReference type="SUPFAM" id="SSF103473">
    <property type="entry name" value="MFS general substrate transporter"/>
    <property type="match status" value="1"/>
</dbReference>
<keyword evidence="3 6" id="KW-0812">Transmembrane</keyword>
<evidence type="ECO:0000313" key="10">
    <source>
        <dbReference type="WBParaSite" id="TCONS_00010025.p1"/>
    </source>
</evidence>
<dbReference type="Gene3D" id="1.20.1250.20">
    <property type="entry name" value="MFS general substrate transporter like domains"/>
    <property type="match status" value="1"/>
</dbReference>
<protein>
    <submittedName>
        <fullName evidence="9 10">MFS domain-containing protein</fullName>
    </submittedName>
</protein>
<comment type="subcellular location">
    <subcellularLocation>
        <location evidence="1">Endomembrane system</location>
        <topology evidence="1">Multi-pass membrane protein</topology>
    </subcellularLocation>
</comment>
<feature type="transmembrane region" description="Helical" evidence="6">
    <location>
        <begin position="81"/>
        <end position="100"/>
    </location>
</feature>
<dbReference type="InterPro" id="IPR020846">
    <property type="entry name" value="MFS_dom"/>
</dbReference>
<evidence type="ECO:0000313" key="8">
    <source>
        <dbReference type="Proteomes" id="UP000035681"/>
    </source>
</evidence>
<feature type="transmembrane region" description="Helical" evidence="6">
    <location>
        <begin position="47"/>
        <end position="69"/>
    </location>
</feature>
<dbReference type="PANTHER" id="PTHR23510">
    <property type="entry name" value="INNER MEMBRANE TRANSPORT PROTEIN YAJR"/>
    <property type="match status" value="1"/>
</dbReference>
<evidence type="ECO:0000256" key="4">
    <source>
        <dbReference type="ARBA" id="ARBA00022989"/>
    </source>
</evidence>
<dbReference type="Proteomes" id="UP000035681">
    <property type="component" value="Unplaced"/>
</dbReference>
<dbReference type="InterPro" id="IPR011701">
    <property type="entry name" value="MFS"/>
</dbReference>
<dbReference type="InterPro" id="IPR036259">
    <property type="entry name" value="MFS_trans_sf"/>
</dbReference>
<feature type="transmembrane region" description="Helical" evidence="6">
    <location>
        <begin position="409"/>
        <end position="430"/>
    </location>
</feature>
<organism evidence="9">
    <name type="scientific">Strongyloides stercoralis</name>
    <name type="common">Threadworm</name>
    <dbReference type="NCBI Taxonomy" id="6248"/>
    <lineage>
        <taxon>Eukaryota</taxon>
        <taxon>Metazoa</taxon>
        <taxon>Ecdysozoa</taxon>
        <taxon>Nematoda</taxon>
        <taxon>Chromadorea</taxon>
        <taxon>Rhabditida</taxon>
        <taxon>Tylenchina</taxon>
        <taxon>Panagrolaimomorpha</taxon>
        <taxon>Strongyloidoidea</taxon>
        <taxon>Strongyloididae</taxon>
        <taxon>Strongyloides</taxon>
    </lineage>
</organism>
<evidence type="ECO:0000313" key="9">
    <source>
        <dbReference type="WBParaSite" id="SSTP_0000014200.1"/>
    </source>
</evidence>
<dbReference type="PROSITE" id="PS50850">
    <property type="entry name" value="MFS"/>
    <property type="match status" value="1"/>
</dbReference>